<evidence type="ECO:0000313" key="1">
    <source>
        <dbReference type="EMBL" id="GGY60556.1"/>
    </source>
</evidence>
<keyword evidence="2" id="KW-1185">Reference proteome</keyword>
<evidence type="ECO:0000313" key="2">
    <source>
        <dbReference type="Proteomes" id="UP000601597"/>
    </source>
</evidence>
<proteinExistence type="predicted"/>
<name>A0ABQ3AL01_9GAMM</name>
<gene>
    <name evidence="1" type="ORF">GCM10007071_04040</name>
</gene>
<reference evidence="2" key="1">
    <citation type="journal article" date="2019" name="Int. J. Syst. Evol. Microbiol.">
        <title>The Global Catalogue of Microorganisms (GCM) 10K type strain sequencing project: providing services to taxonomists for standard genome sequencing and annotation.</title>
        <authorList>
            <consortium name="The Broad Institute Genomics Platform"/>
            <consortium name="The Broad Institute Genome Sequencing Center for Infectious Disease"/>
            <person name="Wu L."/>
            <person name="Ma J."/>
        </authorList>
    </citation>
    <scope>NUCLEOTIDE SEQUENCE [LARGE SCALE GENOMIC DNA]</scope>
    <source>
        <strain evidence="2">KCTC 22280</strain>
    </source>
</reference>
<comment type="caution">
    <text evidence="1">The sequence shown here is derived from an EMBL/GenBank/DDBJ whole genome shotgun (WGS) entry which is preliminary data.</text>
</comment>
<accession>A0ABQ3AL01</accession>
<dbReference type="Gene3D" id="3.30.420.10">
    <property type="entry name" value="Ribonuclease H-like superfamily/Ribonuclease H"/>
    <property type="match status" value="1"/>
</dbReference>
<evidence type="ECO:0008006" key="3">
    <source>
        <dbReference type="Google" id="ProtNLM"/>
    </source>
</evidence>
<organism evidence="1 2">
    <name type="scientific">Marinobacter zhanjiangensis</name>
    <dbReference type="NCBI Taxonomy" id="578215"/>
    <lineage>
        <taxon>Bacteria</taxon>
        <taxon>Pseudomonadati</taxon>
        <taxon>Pseudomonadota</taxon>
        <taxon>Gammaproteobacteria</taxon>
        <taxon>Pseudomonadales</taxon>
        <taxon>Marinobacteraceae</taxon>
        <taxon>Marinobacter</taxon>
    </lineage>
</organism>
<protein>
    <recommendedName>
        <fullName evidence="3">DNA polymerase III, epsilon subunit</fullName>
    </recommendedName>
</protein>
<dbReference type="EMBL" id="BMXV01000001">
    <property type="protein sequence ID" value="GGY60556.1"/>
    <property type="molecule type" value="Genomic_DNA"/>
</dbReference>
<dbReference type="InterPro" id="IPR012337">
    <property type="entry name" value="RNaseH-like_sf"/>
</dbReference>
<sequence>MQTAQQLTNMPMTQLTAPAFIDFEASSLDLIASYPIEVGLCLPNGELHSWLIRPHVLWHDWSDSAQAIHGISRDTLVEEGLSVSQVAHHLNELLHGEVFCDAWTFDSFWLHRLYRAANMRPSFQLESVSMLLSPAQVQHWSATRHKVIDDLGLPVHRAANDARILHTTWCQVTAGTPDEQRPSLGKL</sequence>
<dbReference type="Proteomes" id="UP000601597">
    <property type="component" value="Unassembled WGS sequence"/>
</dbReference>
<dbReference type="InterPro" id="IPR036397">
    <property type="entry name" value="RNaseH_sf"/>
</dbReference>
<dbReference type="SUPFAM" id="SSF53098">
    <property type="entry name" value="Ribonuclease H-like"/>
    <property type="match status" value="1"/>
</dbReference>